<dbReference type="InterPro" id="IPR039525">
    <property type="entry name" value="RNF126-like_zinc-ribbon"/>
</dbReference>
<feature type="compositionally biased region" description="Polar residues" evidence="9">
    <location>
        <begin position="305"/>
        <end position="317"/>
    </location>
</feature>
<dbReference type="SMART" id="SM00184">
    <property type="entry name" value="RING"/>
    <property type="match status" value="1"/>
</dbReference>
<accession>A0AAV3P9Y2</accession>
<feature type="compositionally biased region" description="Basic and acidic residues" evidence="9">
    <location>
        <begin position="159"/>
        <end position="173"/>
    </location>
</feature>
<keyword evidence="4" id="KW-0479">Metal-binding</keyword>
<dbReference type="Pfam" id="PF13639">
    <property type="entry name" value="zf-RING_2"/>
    <property type="match status" value="1"/>
</dbReference>
<feature type="domain" description="RING-type" evidence="10">
    <location>
        <begin position="253"/>
        <end position="294"/>
    </location>
</feature>
<dbReference type="Pfam" id="PF14369">
    <property type="entry name" value="Zn_ribbon_19"/>
    <property type="match status" value="1"/>
</dbReference>
<reference evidence="11 12" key="1">
    <citation type="submission" date="2024-01" db="EMBL/GenBank/DDBJ databases">
        <title>The complete chloroplast genome sequence of Lithospermum erythrorhizon: insights into the phylogenetic relationship among Boraginaceae species and the maternal lineages of purple gromwells.</title>
        <authorList>
            <person name="Okada T."/>
            <person name="Watanabe K."/>
        </authorList>
    </citation>
    <scope>NUCLEOTIDE SEQUENCE [LARGE SCALE GENOMIC DNA]</scope>
</reference>
<dbReference type="CDD" id="cd16669">
    <property type="entry name" value="RING-H2_RNF181"/>
    <property type="match status" value="1"/>
</dbReference>
<evidence type="ECO:0000313" key="11">
    <source>
        <dbReference type="EMBL" id="GAA0148058.1"/>
    </source>
</evidence>
<dbReference type="Gene3D" id="3.30.40.10">
    <property type="entry name" value="Zinc/RING finger domain, C3HC4 (zinc finger)"/>
    <property type="match status" value="1"/>
</dbReference>
<keyword evidence="11" id="KW-0436">Ligase</keyword>
<comment type="caution">
    <text evidence="11">The sequence shown here is derived from an EMBL/GenBank/DDBJ whole genome shotgun (WGS) entry which is preliminary data.</text>
</comment>
<dbReference type="GO" id="GO:0008270">
    <property type="term" value="F:zinc ion binding"/>
    <property type="evidence" value="ECO:0007669"/>
    <property type="project" value="UniProtKB-KW"/>
</dbReference>
<keyword evidence="12" id="KW-1185">Reference proteome</keyword>
<evidence type="ECO:0000256" key="1">
    <source>
        <dbReference type="ARBA" id="ARBA00000900"/>
    </source>
</evidence>
<dbReference type="FunFam" id="3.30.40.10:FF:000022">
    <property type="entry name" value="E3 ubiquitin-protein ligase RING1-like"/>
    <property type="match status" value="1"/>
</dbReference>
<keyword evidence="6" id="KW-0833">Ubl conjugation pathway</keyword>
<dbReference type="EMBL" id="BAABME010001179">
    <property type="protein sequence ID" value="GAA0148058.1"/>
    <property type="molecule type" value="Genomic_DNA"/>
</dbReference>
<evidence type="ECO:0000256" key="9">
    <source>
        <dbReference type="SAM" id="MobiDB-lite"/>
    </source>
</evidence>
<protein>
    <recommendedName>
        <fullName evidence="2">RING-type E3 ubiquitin transferase</fullName>
        <ecNumber evidence="2">2.3.2.27</ecNumber>
    </recommendedName>
</protein>
<sequence length="385" mass="42612">MDEAESSSYWCHMCSQTVSPIMDVESVKCPICRGGFVEEMASAAADAAATPLTNEVDDPFDFGDSDSDRALSLWAPILMGMMNNQRRHRRLRSLGFEENDVPNVNTENIHHHHHHGLSTVLDRELDPGPNINRRRATNVLQLLHGIRAAIQSSPENSEDDHRGERNRERRDGQRVILINPFNQTILIQGSIDSNGNSQNVPIGSLGDYFVGPGLDVLLQHLSENDSNRYGTPPALKDAVEALPDVTIEGTFQCSVCLDEFENGSHAKEMPCKHKFHSGCILPWLELHSSCPVCRYQLPSDESKTNTEWSRNISGISNNEGDDSRREEGDREGRNENGRRFSLPLPWPFSGLFTSSGSQSRDADSASTSSGPSTNIPPSTSHSHDD</sequence>
<keyword evidence="5 8" id="KW-0863">Zinc-finger</keyword>
<organism evidence="11 12">
    <name type="scientific">Lithospermum erythrorhizon</name>
    <name type="common">Purple gromwell</name>
    <name type="synonym">Lithospermum officinale var. erythrorhizon</name>
    <dbReference type="NCBI Taxonomy" id="34254"/>
    <lineage>
        <taxon>Eukaryota</taxon>
        <taxon>Viridiplantae</taxon>
        <taxon>Streptophyta</taxon>
        <taxon>Embryophyta</taxon>
        <taxon>Tracheophyta</taxon>
        <taxon>Spermatophyta</taxon>
        <taxon>Magnoliopsida</taxon>
        <taxon>eudicotyledons</taxon>
        <taxon>Gunneridae</taxon>
        <taxon>Pentapetalae</taxon>
        <taxon>asterids</taxon>
        <taxon>lamiids</taxon>
        <taxon>Boraginales</taxon>
        <taxon>Boraginaceae</taxon>
        <taxon>Boraginoideae</taxon>
        <taxon>Lithospermeae</taxon>
        <taxon>Lithospermum</taxon>
    </lineage>
</organism>
<dbReference type="AlphaFoldDB" id="A0AAV3P9Y2"/>
<keyword evidence="7" id="KW-0862">Zinc</keyword>
<proteinExistence type="predicted"/>
<evidence type="ECO:0000256" key="2">
    <source>
        <dbReference type="ARBA" id="ARBA00012483"/>
    </source>
</evidence>
<keyword evidence="3" id="KW-0808">Transferase</keyword>
<dbReference type="PANTHER" id="PTHR15710">
    <property type="entry name" value="E3 UBIQUITIN-PROTEIN LIGASE PRAJA"/>
    <property type="match status" value="1"/>
</dbReference>
<dbReference type="InterPro" id="IPR001841">
    <property type="entry name" value="Znf_RING"/>
</dbReference>
<evidence type="ECO:0000256" key="5">
    <source>
        <dbReference type="ARBA" id="ARBA00022771"/>
    </source>
</evidence>
<feature type="compositionally biased region" description="Basic and acidic residues" evidence="9">
    <location>
        <begin position="321"/>
        <end position="338"/>
    </location>
</feature>
<evidence type="ECO:0000313" key="12">
    <source>
        <dbReference type="Proteomes" id="UP001454036"/>
    </source>
</evidence>
<evidence type="ECO:0000256" key="7">
    <source>
        <dbReference type="ARBA" id="ARBA00022833"/>
    </source>
</evidence>
<dbReference type="GO" id="GO:0061630">
    <property type="term" value="F:ubiquitin protein ligase activity"/>
    <property type="evidence" value="ECO:0007669"/>
    <property type="project" value="UniProtKB-EC"/>
</dbReference>
<name>A0AAV3P9Y2_LITER</name>
<dbReference type="PANTHER" id="PTHR15710:SF22">
    <property type="entry name" value="RING-TYPE E3 UBIQUITIN TRANSFERASE"/>
    <property type="match status" value="1"/>
</dbReference>
<feature type="compositionally biased region" description="Polar residues" evidence="9">
    <location>
        <begin position="351"/>
        <end position="385"/>
    </location>
</feature>
<dbReference type="EC" id="2.3.2.27" evidence="2"/>
<dbReference type="Proteomes" id="UP001454036">
    <property type="component" value="Unassembled WGS sequence"/>
</dbReference>
<dbReference type="SUPFAM" id="SSF57850">
    <property type="entry name" value="RING/U-box"/>
    <property type="match status" value="1"/>
</dbReference>
<dbReference type="GO" id="GO:0005737">
    <property type="term" value="C:cytoplasm"/>
    <property type="evidence" value="ECO:0007669"/>
    <property type="project" value="TreeGrafter"/>
</dbReference>
<evidence type="ECO:0000259" key="10">
    <source>
        <dbReference type="PROSITE" id="PS50089"/>
    </source>
</evidence>
<dbReference type="InterPro" id="IPR013083">
    <property type="entry name" value="Znf_RING/FYVE/PHD"/>
</dbReference>
<evidence type="ECO:0000256" key="4">
    <source>
        <dbReference type="ARBA" id="ARBA00022723"/>
    </source>
</evidence>
<comment type="catalytic activity">
    <reaction evidence="1">
        <text>S-ubiquitinyl-[E2 ubiquitin-conjugating enzyme]-L-cysteine + [acceptor protein]-L-lysine = [E2 ubiquitin-conjugating enzyme]-L-cysteine + N(6)-ubiquitinyl-[acceptor protein]-L-lysine.</text>
        <dbReference type="EC" id="2.3.2.27"/>
    </reaction>
</comment>
<gene>
    <name evidence="11" type="ORF">LIER_07603</name>
</gene>
<dbReference type="GO" id="GO:0016567">
    <property type="term" value="P:protein ubiquitination"/>
    <property type="evidence" value="ECO:0007669"/>
    <property type="project" value="TreeGrafter"/>
</dbReference>
<feature type="region of interest" description="Disordered" evidence="9">
    <location>
        <begin position="302"/>
        <end position="385"/>
    </location>
</feature>
<evidence type="ECO:0000256" key="3">
    <source>
        <dbReference type="ARBA" id="ARBA00022679"/>
    </source>
</evidence>
<dbReference type="PROSITE" id="PS50089">
    <property type="entry name" value="ZF_RING_2"/>
    <property type="match status" value="1"/>
</dbReference>
<evidence type="ECO:0000256" key="6">
    <source>
        <dbReference type="ARBA" id="ARBA00022786"/>
    </source>
</evidence>
<evidence type="ECO:0000256" key="8">
    <source>
        <dbReference type="PROSITE-ProRule" id="PRU00175"/>
    </source>
</evidence>
<dbReference type="GO" id="GO:0016874">
    <property type="term" value="F:ligase activity"/>
    <property type="evidence" value="ECO:0007669"/>
    <property type="project" value="UniProtKB-KW"/>
</dbReference>
<feature type="region of interest" description="Disordered" evidence="9">
    <location>
        <begin position="148"/>
        <end position="173"/>
    </location>
</feature>